<evidence type="ECO:0000313" key="1">
    <source>
        <dbReference type="EMBL" id="OFW32279.1"/>
    </source>
</evidence>
<protein>
    <submittedName>
        <fullName evidence="1">Uncharacterized protein</fullName>
    </submittedName>
</protein>
<dbReference type="Proteomes" id="UP000178086">
    <property type="component" value="Unassembled WGS sequence"/>
</dbReference>
<evidence type="ECO:0000313" key="2">
    <source>
        <dbReference type="Proteomes" id="UP000178086"/>
    </source>
</evidence>
<comment type="caution">
    <text evidence="1">The sequence shown here is derived from an EMBL/GenBank/DDBJ whole genome shotgun (WGS) entry which is preliminary data.</text>
</comment>
<proteinExistence type="predicted"/>
<gene>
    <name evidence="1" type="ORF">A2074_05170</name>
</gene>
<accession>A0A1F2UGW2</accession>
<dbReference type="AlphaFoldDB" id="A0A1F2UGW2"/>
<reference evidence="1 2" key="1">
    <citation type="journal article" date="2016" name="Nat. Commun.">
        <title>Thousands of microbial genomes shed light on interconnected biogeochemical processes in an aquifer system.</title>
        <authorList>
            <person name="Anantharaman K."/>
            <person name="Brown C.T."/>
            <person name="Hug L.A."/>
            <person name="Sharon I."/>
            <person name="Castelle C.J."/>
            <person name="Probst A.J."/>
            <person name="Thomas B.C."/>
            <person name="Singh A."/>
            <person name="Wilkins M.J."/>
            <person name="Karaoz U."/>
            <person name="Brodie E.L."/>
            <person name="Williams K.H."/>
            <person name="Hubbard S.S."/>
            <person name="Banfield J.F."/>
        </authorList>
    </citation>
    <scope>NUCLEOTIDE SEQUENCE [LARGE SCALE GENOMIC DNA]</scope>
</reference>
<sequence>MAGEVPIEQLADDMFQVVSESAGQKKLKAKDLTKAVTAKYGDKISKDDTKAAIRLLIDSGRCVYGYFGGSSIELPHTEGSANE</sequence>
<dbReference type="EMBL" id="MELI01000101">
    <property type="protein sequence ID" value="OFW32279.1"/>
    <property type="molecule type" value="Genomic_DNA"/>
</dbReference>
<name>A0A1F2UGW2_9ACTN</name>
<organism evidence="1 2">
    <name type="scientific">Candidatus Aquicultor primus</name>
    <dbReference type="NCBI Taxonomy" id="1797195"/>
    <lineage>
        <taxon>Bacteria</taxon>
        <taxon>Bacillati</taxon>
        <taxon>Actinomycetota</taxon>
        <taxon>Candidatus Aquicultoria</taxon>
        <taxon>Candidatus Aquicultorales</taxon>
        <taxon>Candidatus Aquicultoraceae</taxon>
        <taxon>Candidatus Aquicultor</taxon>
    </lineage>
</organism>